<feature type="transmembrane region" description="Helical" evidence="1">
    <location>
        <begin position="168"/>
        <end position="189"/>
    </location>
</feature>
<reference evidence="2" key="1">
    <citation type="submission" date="2020-11" db="EMBL/GenBank/DDBJ databases">
        <authorList>
            <consortium name="DOE Joint Genome Institute"/>
            <person name="Ahrendt S."/>
            <person name="Riley R."/>
            <person name="Andreopoulos W."/>
            <person name="Labutti K."/>
            <person name="Pangilinan J."/>
            <person name="Ruiz-Duenas F.J."/>
            <person name="Barrasa J.M."/>
            <person name="Sanchez-Garcia M."/>
            <person name="Camarero S."/>
            <person name="Miyauchi S."/>
            <person name="Serrano A."/>
            <person name="Linde D."/>
            <person name="Babiker R."/>
            <person name="Drula E."/>
            <person name="Ayuso-Fernandez I."/>
            <person name="Pacheco R."/>
            <person name="Padilla G."/>
            <person name="Ferreira P."/>
            <person name="Barriuso J."/>
            <person name="Kellner H."/>
            <person name="Castanera R."/>
            <person name="Alfaro M."/>
            <person name="Ramirez L."/>
            <person name="Pisabarro A.G."/>
            <person name="Kuo A."/>
            <person name="Tritt A."/>
            <person name="Lipzen A."/>
            <person name="He G."/>
            <person name="Yan M."/>
            <person name="Ng V."/>
            <person name="Cullen D."/>
            <person name="Martin F."/>
            <person name="Rosso M.-N."/>
            <person name="Henrissat B."/>
            <person name="Hibbett D."/>
            <person name="Martinez A.T."/>
            <person name="Grigoriev I.V."/>
        </authorList>
    </citation>
    <scope>NUCLEOTIDE SEQUENCE</scope>
    <source>
        <strain evidence="2">CBS 247.69</strain>
    </source>
</reference>
<keyword evidence="3" id="KW-1185">Reference proteome</keyword>
<feature type="transmembrane region" description="Helical" evidence="1">
    <location>
        <begin position="52"/>
        <end position="77"/>
    </location>
</feature>
<gene>
    <name evidence="2" type="ORF">BDZ94DRAFT_1249105</name>
</gene>
<proteinExistence type="predicted"/>
<feature type="transmembrane region" description="Helical" evidence="1">
    <location>
        <begin position="209"/>
        <end position="230"/>
    </location>
</feature>
<dbReference type="Proteomes" id="UP000807353">
    <property type="component" value="Unassembled WGS sequence"/>
</dbReference>
<evidence type="ECO:0000313" key="2">
    <source>
        <dbReference type="EMBL" id="KAF9467334.1"/>
    </source>
</evidence>
<evidence type="ECO:0000313" key="3">
    <source>
        <dbReference type="Proteomes" id="UP000807353"/>
    </source>
</evidence>
<keyword evidence="1" id="KW-0812">Transmembrane</keyword>
<organism evidence="2 3">
    <name type="scientific">Collybia nuda</name>
    <dbReference type="NCBI Taxonomy" id="64659"/>
    <lineage>
        <taxon>Eukaryota</taxon>
        <taxon>Fungi</taxon>
        <taxon>Dikarya</taxon>
        <taxon>Basidiomycota</taxon>
        <taxon>Agaricomycotina</taxon>
        <taxon>Agaricomycetes</taxon>
        <taxon>Agaricomycetidae</taxon>
        <taxon>Agaricales</taxon>
        <taxon>Tricholomatineae</taxon>
        <taxon>Clitocybaceae</taxon>
        <taxon>Collybia</taxon>
    </lineage>
</organism>
<comment type="caution">
    <text evidence="2">The sequence shown here is derived from an EMBL/GenBank/DDBJ whole genome shotgun (WGS) entry which is preliminary data.</text>
</comment>
<evidence type="ECO:0000256" key="1">
    <source>
        <dbReference type="SAM" id="Phobius"/>
    </source>
</evidence>
<feature type="transmembrane region" description="Helical" evidence="1">
    <location>
        <begin position="12"/>
        <end position="31"/>
    </location>
</feature>
<accession>A0A9P6CNU7</accession>
<dbReference type="OrthoDB" id="3346251at2759"/>
<name>A0A9P6CNU7_9AGAR</name>
<dbReference type="AlphaFoldDB" id="A0A9P6CNU7"/>
<protein>
    <submittedName>
        <fullName evidence="2">Uncharacterized protein</fullName>
    </submittedName>
</protein>
<keyword evidence="1" id="KW-0472">Membrane</keyword>
<keyword evidence="1" id="KW-1133">Transmembrane helix</keyword>
<dbReference type="EMBL" id="MU150237">
    <property type="protein sequence ID" value="KAF9467334.1"/>
    <property type="molecule type" value="Genomic_DNA"/>
</dbReference>
<feature type="transmembrane region" description="Helical" evidence="1">
    <location>
        <begin position="97"/>
        <end position="113"/>
    </location>
</feature>
<sequence length="363" mass="41834">MSEIFDINGSAYTIAAYMRVASMAISLYDYLETLPTAWKFYKEHYKTRRISLSAVLFVLIRATSVLVLTISNVGFFYGHFTPETCRKFYLLPPTFKVLQVMVSQAILGIRAWNLSRRSRVVCYFLLCVYTTSTVLQWITSIHQREPRIGLTTHHNCRAYNPRNDLGAWTYYAIAVVYDFATTGISIVYLLKYKLTSNSSMMSKLTRMMLYDGVGYFFALTAVNILNLILYKGSAQNIQTAGASLAYCVSWIMSQRLLIHLYDVSRERRNDSINEAITITQNLESARDVARAIRTQFEQKTGNGFELTVPDFDLSTHHEMSESHEGGVQVRIEHTVKLDRRLRTFELENYSRTGRHSRETQSRR</sequence>